<dbReference type="InterPro" id="IPR011990">
    <property type="entry name" value="TPR-like_helical_dom_sf"/>
</dbReference>
<name>A0ABS7QK94_9ACTN</name>
<evidence type="ECO:0000313" key="1">
    <source>
        <dbReference type="EMBL" id="MBY8883610.1"/>
    </source>
</evidence>
<dbReference type="EMBL" id="JAINVZ010000001">
    <property type="protein sequence ID" value="MBY8883610.1"/>
    <property type="molecule type" value="Genomic_DNA"/>
</dbReference>
<dbReference type="Pfam" id="PF13424">
    <property type="entry name" value="TPR_12"/>
    <property type="match status" value="1"/>
</dbReference>
<sequence length="351" mass="38161">MYGKASAPEYQGALRARLSVNSSYEEVLAQAAEEQRRSVLEYARAGLAMAEAHRRLGQAEAAERAWRDSYRAAARAGDSGAMAWALWSGGTLARQRGRLALARRWLAAAAACAETGGDRVARGYALAGLAETGRIQGDYAAVAELHERLLAEARAHGEPRHAVWALEGIAQMRRNSGDHDTALALFEEAADIAKRADDARGRAWALRGIADVLSVRGETDRALDLLSEAEETCRAMRLDSALAYNHKMRGNVLFRAGRYQRAQETYAGALAEFRAIDEPRGEALARLGLVKSRAMLGTCSPDRTAAELDELDGTFERIGLHHAREMVERFRTEHGLTAGPPTARTHDGLSA</sequence>
<accession>A0ABS7QK94</accession>
<dbReference type="SUPFAM" id="SSF48452">
    <property type="entry name" value="TPR-like"/>
    <property type="match status" value="1"/>
</dbReference>
<dbReference type="RefSeq" id="WP_222973289.1">
    <property type="nucleotide sequence ID" value="NZ_JAINVZ010000001.1"/>
</dbReference>
<protein>
    <submittedName>
        <fullName evidence="1">Tetratricopeptide repeat protein</fullName>
    </submittedName>
</protein>
<comment type="caution">
    <text evidence="1">The sequence shown here is derived from an EMBL/GenBank/DDBJ whole genome shotgun (WGS) entry which is preliminary data.</text>
</comment>
<gene>
    <name evidence="1" type="ORF">K7472_01955</name>
</gene>
<keyword evidence="2" id="KW-1185">Reference proteome</keyword>
<dbReference type="PANTHER" id="PTHR47691">
    <property type="entry name" value="REGULATOR-RELATED"/>
    <property type="match status" value="1"/>
</dbReference>
<proteinExistence type="predicted"/>
<organism evidence="1 2">
    <name type="scientific">Streptantibioticus parmotrematis</name>
    <dbReference type="NCBI Taxonomy" id="2873249"/>
    <lineage>
        <taxon>Bacteria</taxon>
        <taxon>Bacillati</taxon>
        <taxon>Actinomycetota</taxon>
        <taxon>Actinomycetes</taxon>
        <taxon>Kitasatosporales</taxon>
        <taxon>Streptomycetaceae</taxon>
        <taxon>Streptantibioticus</taxon>
    </lineage>
</organism>
<dbReference type="PANTHER" id="PTHR47691:SF3">
    <property type="entry name" value="HTH-TYPE TRANSCRIPTIONAL REGULATOR RV0890C-RELATED"/>
    <property type="match status" value="1"/>
</dbReference>
<dbReference type="Proteomes" id="UP001198565">
    <property type="component" value="Unassembled WGS sequence"/>
</dbReference>
<evidence type="ECO:0000313" key="2">
    <source>
        <dbReference type="Proteomes" id="UP001198565"/>
    </source>
</evidence>
<dbReference type="Gene3D" id="1.25.40.10">
    <property type="entry name" value="Tetratricopeptide repeat domain"/>
    <property type="match status" value="2"/>
</dbReference>
<reference evidence="1 2" key="1">
    <citation type="submission" date="2021-08" db="EMBL/GenBank/DDBJ databases">
        <title>Streptomyces sp. PTM05 isolated from lichen.</title>
        <authorList>
            <person name="Somphong A."/>
            <person name="Phongsopitanun W."/>
            <person name="Tanasupawat S."/>
        </authorList>
    </citation>
    <scope>NUCLEOTIDE SEQUENCE [LARGE SCALE GENOMIC DNA]</scope>
    <source>
        <strain evidence="1 2">Ptm05</strain>
    </source>
</reference>